<reference evidence="2 3" key="1">
    <citation type="submission" date="2016-11" db="EMBL/GenBank/DDBJ databases">
        <title>Study of marine rhodopsin-containing bacteria.</title>
        <authorList>
            <person name="Yoshizawa S."/>
            <person name="Kumagai Y."/>
            <person name="Kogure K."/>
        </authorList>
    </citation>
    <scope>NUCLEOTIDE SEQUENCE [LARGE SCALE GENOMIC DNA]</scope>
    <source>
        <strain evidence="2 3">SAORIC-28</strain>
    </source>
</reference>
<keyword evidence="1" id="KW-0472">Membrane</keyword>
<protein>
    <submittedName>
        <fullName evidence="2">Uncharacterized protein</fullName>
    </submittedName>
</protein>
<proteinExistence type="predicted"/>
<dbReference type="EMBL" id="MQWD01000001">
    <property type="protein sequence ID" value="PAP76379.1"/>
    <property type="molecule type" value="Genomic_DNA"/>
</dbReference>
<evidence type="ECO:0000313" key="2">
    <source>
        <dbReference type="EMBL" id="PAP76379.1"/>
    </source>
</evidence>
<feature type="transmembrane region" description="Helical" evidence="1">
    <location>
        <begin position="63"/>
        <end position="84"/>
    </location>
</feature>
<keyword evidence="3" id="KW-1185">Reference proteome</keyword>
<comment type="caution">
    <text evidence="2">The sequence shown here is derived from an EMBL/GenBank/DDBJ whole genome shotgun (WGS) entry which is preliminary data.</text>
</comment>
<dbReference type="Proteomes" id="UP000216339">
    <property type="component" value="Unassembled WGS sequence"/>
</dbReference>
<sequence length="162" mass="17156">MLGLVVLYGLVLRPARPLLTHGLALPAFHAAAVERPGAFDVVVRRSGLSVEIYRAGDDADRAFASWTAPPGLLFLLPGLFLVGLRPRRPYWAVLLACHVALGGAQVALVAAGIAWSDAVFEAYRFSQTYATEAVGLGVPVLLYVLATRDGLREDSGEGSIGT</sequence>
<evidence type="ECO:0000256" key="1">
    <source>
        <dbReference type="SAM" id="Phobius"/>
    </source>
</evidence>
<name>A0A271J0X3_9BACT</name>
<accession>A0A271J0X3</accession>
<dbReference type="AlphaFoldDB" id="A0A271J0X3"/>
<evidence type="ECO:0000313" key="3">
    <source>
        <dbReference type="Proteomes" id="UP000216339"/>
    </source>
</evidence>
<keyword evidence="1" id="KW-0812">Transmembrane</keyword>
<organism evidence="2 3">
    <name type="scientific">Rubrivirga marina</name>
    <dbReference type="NCBI Taxonomy" id="1196024"/>
    <lineage>
        <taxon>Bacteria</taxon>
        <taxon>Pseudomonadati</taxon>
        <taxon>Rhodothermota</taxon>
        <taxon>Rhodothermia</taxon>
        <taxon>Rhodothermales</taxon>
        <taxon>Rubricoccaceae</taxon>
        <taxon>Rubrivirga</taxon>
    </lineage>
</organism>
<feature type="transmembrane region" description="Helical" evidence="1">
    <location>
        <begin position="127"/>
        <end position="146"/>
    </location>
</feature>
<gene>
    <name evidence="2" type="ORF">BSZ37_07945</name>
</gene>
<feature type="transmembrane region" description="Helical" evidence="1">
    <location>
        <begin position="91"/>
        <end position="115"/>
    </location>
</feature>
<keyword evidence="1" id="KW-1133">Transmembrane helix</keyword>